<comment type="caution">
    <text evidence="1">The sequence shown here is derived from an EMBL/GenBank/DDBJ whole genome shotgun (WGS) entry which is preliminary data.</text>
</comment>
<dbReference type="EMBL" id="PQXN01000345">
    <property type="protein sequence ID" value="TGO46061.1"/>
    <property type="molecule type" value="Genomic_DNA"/>
</dbReference>
<reference evidence="1 2" key="1">
    <citation type="submission" date="2017-12" db="EMBL/GenBank/DDBJ databases">
        <title>Comparative genomics of Botrytis spp.</title>
        <authorList>
            <person name="Valero-Jimenez C.A."/>
            <person name="Tapia P."/>
            <person name="Veloso J."/>
            <person name="Silva-Moreno E."/>
            <person name="Staats M."/>
            <person name="Valdes J.H."/>
            <person name="Van Kan J.A.L."/>
        </authorList>
    </citation>
    <scope>NUCLEOTIDE SEQUENCE [LARGE SCALE GENOMIC DNA]</scope>
    <source>
        <strain evidence="1 2">MUCL11595</strain>
    </source>
</reference>
<dbReference type="Proteomes" id="UP000297527">
    <property type="component" value="Unassembled WGS sequence"/>
</dbReference>
<dbReference type="AlphaFoldDB" id="A0A4Z1HCM1"/>
<keyword evidence="2" id="KW-1185">Reference proteome</keyword>
<sequence>MRVIHRTTGSVTPPTLTIPSIYRGIADHYTVSLVTIGAACYSTPLTTSPAKGMPQQIAIHSYGGGYVLSSYRSVDSGWKPGVLFKHLKLSVLQIQYRLVVEKIACFTAVLQDGLTAYSYVHNDSMFDSKILFYLANLQVLKFS</sequence>
<name>A0A4Z1HCM1_9HELO</name>
<proteinExistence type="predicted"/>
<dbReference type="Gene3D" id="3.40.50.1820">
    <property type="entry name" value="alpha/beta hydrolase"/>
    <property type="match status" value="1"/>
</dbReference>
<accession>A0A4Z1HCM1</accession>
<dbReference type="OrthoDB" id="10414353at2759"/>
<evidence type="ECO:0000313" key="2">
    <source>
        <dbReference type="Proteomes" id="UP000297527"/>
    </source>
</evidence>
<dbReference type="InterPro" id="IPR029058">
    <property type="entry name" value="AB_hydrolase_fold"/>
</dbReference>
<organism evidence="1 2">
    <name type="scientific">Botryotinia convoluta</name>
    <dbReference type="NCBI Taxonomy" id="54673"/>
    <lineage>
        <taxon>Eukaryota</taxon>
        <taxon>Fungi</taxon>
        <taxon>Dikarya</taxon>
        <taxon>Ascomycota</taxon>
        <taxon>Pezizomycotina</taxon>
        <taxon>Leotiomycetes</taxon>
        <taxon>Helotiales</taxon>
        <taxon>Sclerotiniaceae</taxon>
        <taxon>Botryotinia</taxon>
    </lineage>
</organism>
<protein>
    <submittedName>
        <fullName evidence="1">Uncharacterized protein</fullName>
    </submittedName>
</protein>
<evidence type="ECO:0000313" key="1">
    <source>
        <dbReference type="EMBL" id="TGO46061.1"/>
    </source>
</evidence>
<gene>
    <name evidence="1" type="ORF">BCON_0347g00070</name>
</gene>